<dbReference type="InterPro" id="IPR003018">
    <property type="entry name" value="GAF"/>
</dbReference>
<protein>
    <recommendedName>
        <fullName evidence="2">diguanylate cyclase</fullName>
        <ecNumber evidence="2">2.7.7.65</ecNumber>
    </recommendedName>
</protein>
<reference evidence="10 11" key="1">
    <citation type="journal article" date="2018" name="Nat. Biotechnol.">
        <title>A standardized bacterial taxonomy based on genome phylogeny substantially revises the tree of life.</title>
        <authorList>
            <person name="Parks D.H."/>
            <person name="Chuvochina M."/>
            <person name="Waite D.W."/>
            <person name="Rinke C."/>
            <person name="Skarshewski A."/>
            <person name="Chaumeil P.A."/>
            <person name="Hugenholtz P."/>
        </authorList>
    </citation>
    <scope>NUCLEOTIDE SEQUENCE [LARGE SCALE GENOMIC DNA]</scope>
    <source>
        <strain evidence="10">UBA9360</strain>
    </source>
</reference>
<dbReference type="SMART" id="SM00267">
    <property type="entry name" value="GGDEF"/>
    <property type="match status" value="1"/>
</dbReference>
<name>A0A348WPS9_9GAMM</name>
<feature type="domain" description="GGDEF" evidence="9">
    <location>
        <begin position="559"/>
        <end position="688"/>
    </location>
</feature>
<dbReference type="InterPro" id="IPR043128">
    <property type="entry name" value="Rev_trsase/Diguanyl_cyclase"/>
</dbReference>
<dbReference type="Pfam" id="PF08446">
    <property type="entry name" value="PAS_2"/>
    <property type="match status" value="1"/>
</dbReference>
<dbReference type="Pfam" id="PF00360">
    <property type="entry name" value="PHY"/>
    <property type="match status" value="1"/>
</dbReference>
<dbReference type="InterPro" id="IPR000160">
    <property type="entry name" value="GGDEF_dom"/>
</dbReference>
<dbReference type="STRING" id="314276.OS145_06937"/>
<dbReference type="FunFam" id="3.30.70.270:FF:000001">
    <property type="entry name" value="Diguanylate cyclase domain protein"/>
    <property type="match status" value="1"/>
</dbReference>
<dbReference type="InterPro" id="IPR035965">
    <property type="entry name" value="PAS-like_dom_sf"/>
</dbReference>
<dbReference type="EC" id="2.7.7.65" evidence="2"/>
<dbReference type="Proteomes" id="UP000262878">
    <property type="component" value="Unassembled WGS sequence"/>
</dbReference>
<dbReference type="SUPFAM" id="SSF55073">
    <property type="entry name" value="Nucleotide cyclase"/>
    <property type="match status" value="1"/>
</dbReference>
<dbReference type="Gene3D" id="3.30.450.40">
    <property type="match status" value="1"/>
</dbReference>
<dbReference type="GO" id="GO:0009584">
    <property type="term" value="P:detection of visible light"/>
    <property type="evidence" value="ECO:0007669"/>
    <property type="project" value="InterPro"/>
</dbReference>
<dbReference type="Pfam" id="PF01590">
    <property type="entry name" value="GAF"/>
    <property type="match status" value="1"/>
</dbReference>
<dbReference type="InterPro" id="IPR029016">
    <property type="entry name" value="GAF-like_dom_sf"/>
</dbReference>
<comment type="cofactor">
    <cofactor evidence="1">
        <name>Mg(2+)</name>
        <dbReference type="ChEBI" id="CHEBI:18420"/>
    </cofactor>
</comment>
<dbReference type="InterPro" id="IPR043150">
    <property type="entry name" value="Phytochrome_PHY_sf"/>
</dbReference>
<keyword evidence="4" id="KW-0716">Sensory transduction</keyword>
<keyword evidence="3" id="KW-0600">Photoreceptor protein</keyword>
<organism evidence="10 11">
    <name type="scientific">Idiomarina baltica</name>
    <dbReference type="NCBI Taxonomy" id="190892"/>
    <lineage>
        <taxon>Bacteria</taxon>
        <taxon>Pseudomonadati</taxon>
        <taxon>Pseudomonadota</taxon>
        <taxon>Gammaproteobacteria</taxon>
        <taxon>Alteromonadales</taxon>
        <taxon>Idiomarinaceae</taxon>
        <taxon>Idiomarina</taxon>
    </lineage>
</organism>
<dbReference type="NCBIfam" id="TIGR00254">
    <property type="entry name" value="GGDEF"/>
    <property type="match status" value="1"/>
</dbReference>
<evidence type="ECO:0000256" key="5">
    <source>
        <dbReference type="ARBA" id="ARBA00022991"/>
    </source>
</evidence>
<sequence>MADNTSISYEEAMKNCAKEPVHAPQCVQANGMLLAVDIKRGGQIIAVSDNSDAVLGCSSDALMGSSLAECMPSDFLTSFKAADEKLKQGSDYEIFAWEAGEQSFFSRIYYSQAWLVVETEIDVTDPGLKRSCYFDRALLDISNTNTTEQTLQKLCRSISELSGYERVLVYQFDDSWNGRVISEHTTREDIEQYIGLSFPASDIPSQVRALYHVNPIRYIADVDTEDAVIVYAEELGSMALDLSLGTIRGKSPIHTEYMKNMGLQRSMSVAIFDQNQLWGLVSCHGVSAQPLSYSTRLNIHSLVKLAEQRLMLQKQFEADRFFDRVEESRKALLDRKREIKSPQQLLEDQGHFWLKLFEAAAVALISAQTQRVIGEHIDVSTLHKVRDWLNENHSVTGVFSERDCRLSEIRQAIPELPYCGVLAVSMPIDKRNQGWLVFFRPQETEVFRWAGKLEKGEVREYKGRQVLSPRHSFEQWQQDVDGYAPIWTGIQIEAAKTLAEDLAIGASAYQIEQLNQELTEANQRLEHLVHTDALTQVWNRYHMEQTLEEEVKRCKRHGRDLAVILLDIDHFKRVNDDYGHDVGDKVLKLISEAIHQWLRSSDVFGRWGGEEFLIIAPETDLESASQLAERLRRRLSNLQFDKVGQVTASFGVAELLPSEDRNSLVKRADNALYQVKESGRNSVEVSPGK</sequence>
<dbReference type="InterPro" id="IPR050469">
    <property type="entry name" value="Diguanylate_Cyclase"/>
</dbReference>
<dbReference type="GO" id="GO:0009881">
    <property type="term" value="F:photoreceptor activity"/>
    <property type="evidence" value="ECO:0007669"/>
    <property type="project" value="UniProtKB-KW"/>
</dbReference>
<dbReference type="PANTHER" id="PTHR45138">
    <property type="entry name" value="REGULATORY COMPONENTS OF SENSORY TRANSDUCTION SYSTEM"/>
    <property type="match status" value="1"/>
</dbReference>
<dbReference type="CDD" id="cd01949">
    <property type="entry name" value="GGDEF"/>
    <property type="match status" value="1"/>
</dbReference>
<dbReference type="InterPro" id="IPR001294">
    <property type="entry name" value="Phytochrome"/>
</dbReference>
<dbReference type="InterPro" id="IPR013515">
    <property type="entry name" value="Phytochrome_cen-reg"/>
</dbReference>
<evidence type="ECO:0000256" key="3">
    <source>
        <dbReference type="ARBA" id="ARBA00022543"/>
    </source>
</evidence>
<dbReference type="PRINTS" id="PR01033">
    <property type="entry name" value="PHYTOCHROME"/>
</dbReference>
<comment type="caution">
    <text evidence="10">The sequence shown here is derived from an EMBL/GenBank/DDBJ whole genome shotgun (WGS) entry which is preliminary data.</text>
</comment>
<dbReference type="InterPro" id="IPR016132">
    <property type="entry name" value="Phyto_chromo_attachment"/>
</dbReference>
<evidence type="ECO:0000259" key="9">
    <source>
        <dbReference type="PROSITE" id="PS50887"/>
    </source>
</evidence>
<comment type="catalytic activity">
    <reaction evidence="7">
        <text>2 GTP = 3',3'-c-di-GMP + 2 diphosphate</text>
        <dbReference type="Rhea" id="RHEA:24898"/>
        <dbReference type="ChEBI" id="CHEBI:33019"/>
        <dbReference type="ChEBI" id="CHEBI:37565"/>
        <dbReference type="ChEBI" id="CHEBI:58805"/>
        <dbReference type="EC" id="2.7.7.65"/>
    </reaction>
</comment>
<evidence type="ECO:0000256" key="1">
    <source>
        <dbReference type="ARBA" id="ARBA00001946"/>
    </source>
</evidence>
<dbReference type="Pfam" id="PF00990">
    <property type="entry name" value="GGDEF"/>
    <property type="match status" value="1"/>
</dbReference>
<dbReference type="PROSITE" id="PS50046">
    <property type="entry name" value="PHYTOCHROME_2"/>
    <property type="match status" value="1"/>
</dbReference>
<accession>A0A348WPS9</accession>
<evidence type="ECO:0000313" key="11">
    <source>
        <dbReference type="Proteomes" id="UP000262878"/>
    </source>
</evidence>
<evidence type="ECO:0000256" key="4">
    <source>
        <dbReference type="ARBA" id="ARBA00022606"/>
    </source>
</evidence>
<dbReference type="Gene3D" id="3.30.70.270">
    <property type="match status" value="1"/>
</dbReference>
<proteinExistence type="predicted"/>
<dbReference type="EMBL" id="DMUP01000164">
    <property type="protein sequence ID" value="HAR56541.1"/>
    <property type="molecule type" value="Genomic_DNA"/>
</dbReference>
<evidence type="ECO:0000313" key="10">
    <source>
        <dbReference type="EMBL" id="HAR56541.1"/>
    </source>
</evidence>
<keyword evidence="6" id="KW-0675">Receptor</keyword>
<keyword evidence="5" id="KW-0157">Chromophore</keyword>
<evidence type="ECO:0000256" key="2">
    <source>
        <dbReference type="ARBA" id="ARBA00012528"/>
    </source>
</evidence>
<dbReference type="PROSITE" id="PS50887">
    <property type="entry name" value="GGDEF"/>
    <property type="match status" value="1"/>
</dbReference>
<dbReference type="InterPro" id="IPR029787">
    <property type="entry name" value="Nucleotide_cyclase"/>
</dbReference>
<evidence type="ECO:0000256" key="7">
    <source>
        <dbReference type="ARBA" id="ARBA00034247"/>
    </source>
</evidence>
<dbReference type="SUPFAM" id="SSF55781">
    <property type="entry name" value="GAF domain-like"/>
    <property type="match status" value="2"/>
</dbReference>
<dbReference type="SUPFAM" id="SSF55785">
    <property type="entry name" value="PYP-like sensor domain (PAS domain)"/>
    <property type="match status" value="1"/>
</dbReference>
<feature type="domain" description="Phytochrome chromophore attachment site" evidence="8">
    <location>
        <begin position="146"/>
        <end position="308"/>
    </location>
</feature>
<dbReference type="Gene3D" id="3.30.450.20">
    <property type="entry name" value="PAS domain"/>
    <property type="match status" value="1"/>
</dbReference>
<dbReference type="GO" id="GO:0052621">
    <property type="term" value="F:diguanylate cyclase activity"/>
    <property type="evidence" value="ECO:0007669"/>
    <property type="project" value="UniProtKB-EC"/>
</dbReference>
<dbReference type="AlphaFoldDB" id="A0A348WPS9"/>
<evidence type="ECO:0000256" key="6">
    <source>
        <dbReference type="ARBA" id="ARBA00023170"/>
    </source>
</evidence>
<dbReference type="InterPro" id="IPR013654">
    <property type="entry name" value="PAS_2"/>
</dbReference>
<evidence type="ECO:0000259" key="8">
    <source>
        <dbReference type="PROSITE" id="PS50046"/>
    </source>
</evidence>
<gene>
    <name evidence="10" type="ORF">DCR58_07120</name>
</gene>
<dbReference type="PANTHER" id="PTHR45138:SF9">
    <property type="entry name" value="DIGUANYLATE CYCLASE DGCM-RELATED"/>
    <property type="match status" value="1"/>
</dbReference>
<dbReference type="GO" id="GO:0006355">
    <property type="term" value="P:regulation of DNA-templated transcription"/>
    <property type="evidence" value="ECO:0007669"/>
    <property type="project" value="InterPro"/>
</dbReference>
<dbReference type="Gene3D" id="3.30.450.270">
    <property type="match status" value="1"/>
</dbReference>